<dbReference type="EnsemblMetazoa" id="PPAI002260-RA">
    <property type="protein sequence ID" value="PPAI002260-PA"/>
    <property type="gene ID" value="PPAI002260"/>
</dbReference>
<dbReference type="PANTHER" id="PTHR23259">
    <property type="entry name" value="RIDDLE"/>
    <property type="match status" value="1"/>
</dbReference>
<proteinExistence type="predicted"/>
<keyword evidence="1" id="KW-0646">Protease inhibitor</keyword>
<organism evidence="4 5">
    <name type="scientific">Phlebotomus papatasi</name>
    <name type="common">Sandfly</name>
    <dbReference type="NCBI Taxonomy" id="29031"/>
    <lineage>
        <taxon>Eukaryota</taxon>
        <taxon>Metazoa</taxon>
        <taxon>Ecdysozoa</taxon>
        <taxon>Arthropoda</taxon>
        <taxon>Hexapoda</taxon>
        <taxon>Insecta</taxon>
        <taxon>Pterygota</taxon>
        <taxon>Neoptera</taxon>
        <taxon>Endopterygota</taxon>
        <taxon>Diptera</taxon>
        <taxon>Nematocera</taxon>
        <taxon>Psychodoidea</taxon>
        <taxon>Psychodidae</taxon>
        <taxon>Phlebotomus</taxon>
        <taxon>Phlebotomus</taxon>
    </lineage>
</organism>
<evidence type="ECO:0000256" key="1">
    <source>
        <dbReference type="ARBA" id="ARBA00022690"/>
    </source>
</evidence>
<dbReference type="PANTHER" id="PTHR23259:SF82">
    <property type="entry name" value="SERINE PROTEASE INHIBITOR 1 PROTEIN"/>
    <property type="match status" value="1"/>
</dbReference>
<dbReference type="Proteomes" id="UP000092462">
    <property type="component" value="Unassembled WGS sequence"/>
</dbReference>
<dbReference type="InterPro" id="IPR000742">
    <property type="entry name" value="EGF"/>
</dbReference>
<dbReference type="SUPFAM" id="SSF57567">
    <property type="entry name" value="Serine protease inhibitors"/>
    <property type="match status" value="15"/>
</dbReference>
<feature type="domain" description="EGF-like" evidence="3">
    <location>
        <begin position="739"/>
        <end position="763"/>
    </location>
</feature>
<dbReference type="VEuPathDB" id="VectorBase:PPAI002260"/>
<name>A0A1B0D4C2_PHLPP</name>
<dbReference type="Pfam" id="PF01826">
    <property type="entry name" value="TIL"/>
    <property type="match status" value="11"/>
</dbReference>
<reference evidence="4" key="1">
    <citation type="submission" date="2022-08" db="UniProtKB">
        <authorList>
            <consortium name="EnsemblMetazoa"/>
        </authorList>
    </citation>
    <scope>IDENTIFICATION</scope>
    <source>
        <strain evidence="4">Israel</strain>
    </source>
</reference>
<dbReference type="SMART" id="SM00181">
    <property type="entry name" value="EGF"/>
    <property type="match status" value="8"/>
</dbReference>
<protein>
    <recommendedName>
        <fullName evidence="3">EGF-like domain-containing protein</fullName>
    </recommendedName>
</protein>
<feature type="domain" description="EGF-like" evidence="3">
    <location>
        <begin position="500"/>
        <end position="531"/>
    </location>
</feature>
<dbReference type="InterPro" id="IPR002919">
    <property type="entry name" value="TIL_dom"/>
</dbReference>
<feature type="domain" description="EGF-like" evidence="3">
    <location>
        <begin position="266"/>
        <end position="297"/>
    </location>
</feature>
<keyword evidence="5" id="KW-1185">Reference proteome</keyword>
<evidence type="ECO:0000259" key="3">
    <source>
        <dbReference type="SMART" id="SM00181"/>
    </source>
</evidence>
<feature type="domain" description="EGF-like" evidence="3">
    <location>
        <begin position="834"/>
        <end position="869"/>
    </location>
</feature>
<dbReference type="VEuPathDB" id="VectorBase:PPAPM1_006039"/>
<dbReference type="CDD" id="cd19941">
    <property type="entry name" value="TIL"/>
    <property type="match status" value="6"/>
</dbReference>
<dbReference type="InterPro" id="IPR051368">
    <property type="entry name" value="SerProtInhib-TIL_Domain"/>
</dbReference>
<evidence type="ECO:0000313" key="4">
    <source>
        <dbReference type="EnsemblMetazoa" id="PPAI002260-PA"/>
    </source>
</evidence>
<evidence type="ECO:0000313" key="5">
    <source>
        <dbReference type="Proteomes" id="UP000092462"/>
    </source>
</evidence>
<sequence length="1084" mass="122325">MKIQTETEPICLSEYTCPRNEEWKECGEAPYCEAICGYQGRNCDDSIQCPGCFCRKGYYRHPETYACVTYNQCPSEEPQCPAGEVYKSCGYSKDEQCQFYGGDYYSEKCKPGCYCINGYVRIDGQCVPKYKCPKLCPANEEYSSCGNSCKESCSTTDSDCHKPCESGCFCIAGYKRVDGVCVQKSYCPPPKCQGPNEIYIPCGKSCYEDCSKTPKDCSYETCTSGCYCKTNYKRINGECVLKEYCPPPECPVHEVYSSCGNPCHDECGKAKSDCQSGMCYAGCYCEKGFKRIDGICIPESKCESSSTKCEGQNEIYKKCGKSCYEDCSKSQKDCLYETCYSGCFCKPRYKRVDGACVPEKECPPSECPPYEVYITCGNSCYDECGKIKSDCQSGKCYEGCYCQDGYKRIDGVCVPEFKCEPVIPKCQGQNEIYKKCGKTCYEDCSKTQKDCYYEACTSGCFCKPNFKRVDGSCVPEDECPPPECPANEVYITCGNSCYDECGKSKSDCQSGKCYQGCYCQDGYKRIDGVCVPKFKCEPLIPKCQGQNEIYKKCGKTCYEDCSKTQKDCFYETCFSGCFCKPNFKRVDGECVPQEECPAPECPVYEVYSTCGNSCYDECGKTKSDCQSDKCFAGCYCQRGFKRIDGVCVPEYKCGPPKCLLPNEVYKKCGRICDDQCDSVHYKCLRENCFSGCFCAEGYKRIEGACLPESTCPPAPCGPNEIYSKCGRKCDEECNIFNGPCKTELCYPGCFCQEGFTRINGSCVPESLCKCPYNERYAYSSECSEHCLAKPMDCEGALETFRCSCKDGFKRINGLCLDENLCQCSENEKYAYGNPCQEKCGVGPQKCKDEDSYKGCFCREGYRRVSGKCITESQCPCGKYEEYNYGNDCYEECSKDPKLCRSVETYKKCTCIEGYKRIYGYCMPDTKCKCLVNEIVTYSNDCYEQCGTDPAKCAEQDTIRGCACRPGYVRINGQCVPDSKCPCSFKSMCISCKSAHFDSPNSTSRNLLYIHFRRCIPRTVRTCIVNLEHNLHRFSHDLPCRHNASLLEAIRKREDQFHKFRSIHFRNRILHFPDMDNWYLLGIPH</sequence>
<feature type="domain" description="EGF-like" evidence="3">
    <location>
        <begin position="940"/>
        <end position="975"/>
    </location>
</feature>
<dbReference type="Gene3D" id="2.10.25.10">
    <property type="entry name" value="Laminin"/>
    <property type="match status" value="15"/>
</dbReference>
<feature type="domain" description="EGF-like" evidence="3">
    <location>
        <begin position="383"/>
        <end position="414"/>
    </location>
</feature>
<dbReference type="InterPro" id="IPR036084">
    <property type="entry name" value="Ser_inhib-like_sf"/>
</dbReference>
<dbReference type="GO" id="GO:0030414">
    <property type="term" value="F:peptidase inhibitor activity"/>
    <property type="evidence" value="ECO:0007669"/>
    <property type="project" value="UniProtKB-KW"/>
</dbReference>
<accession>A0A1B0D4C2</accession>
<dbReference type="EMBL" id="AJVK01024288">
    <property type="status" value="NOT_ANNOTATED_CDS"/>
    <property type="molecule type" value="Genomic_DNA"/>
</dbReference>
<feature type="domain" description="EGF-like" evidence="3">
    <location>
        <begin position="781"/>
        <end position="816"/>
    </location>
</feature>
<feature type="domain" description="EGF-like" evidence="3">
    <location>
        <begin position="159"/>
        <end position="182"/>
    </location>
</feature>
<evidence type="ECO:0000256" key="2">
    <source>
        <dbReference type="ARBA" id="ARBA00023157"/>
    </source>
</evidence>
<dbReference type="AlphaFoldDB" id="A0A1B0D4C2"/>
<keyword evidence="2" id="KW-1015">Disulfide bond</keyword>